<feature type="transmembrane region" description="Helical" evidence="1">
    <location>
        <begin position="109"/>
        <end position="134"/>
    </location>
</feature>
<keyword evidence="1" id="KW-0812">Transmembrane</keyword>
<sequence length="234" mass="24257">MLLAILYSTLAGATIPLGGWLAMRGWPPARGARATEITHGVIAFGGGALVAAVAFVLVPDGAEKVPVWLALAAFAAGGVFFLWLDRRIARSGSQKSQLVAMLSDFIPEALALGALMASGGSRLLMALLIALQNLPEGFNAFREMEKGGGHDRGRTLKIFAALACLGPVAAVLGHVVLSDFDGVLGTVMLFAAGGILYLVFEDIAPQVRLERDFLPPLGAVGGFALGMAGHLILP</sequence>
<proteinExistence type="predicted"/>
<feature type="transmembrane region" description="Helical" evidence="1">
    <location>
        <begin position="155"/>
        <end position="177"/>
    </location>
</feature>
<accession>A0A4R6AJP8</accession>
<keyword evidence="3" id="KW-1185">Reference proteome</keyword>
<keyword evidence="1" id="KW-0472">Membrane</keyword>
<comment type="caution">
    <text evidence="2">The sequence shown here is derived from an EMBL/GenBank/DDBJ whole genome shotgun (WGS) entry which is preliminary data.</text>
</comment>
<evidence type="ECO:0000313" key="3">
    <source>
        <dbReference type="Proteomes" id="UP000295701"/>
    </source>
</evidence>
<dbReference type="OrthoDB" id="5766358at2"/>
<reference evidence="2 3" key="1">
    <citation type="submission" date="2019-03" db="EMBL/GenBank/DDBJ databases">
        <title>Primorskyibacter sp. SS33 isolated from sediments.</title>
        <authorList>
            <person name="Xunke S."/>
        </authorList>
    </citation>
    <scope>NUCLEOTIDE SEQUENCE [LARGE SCALE GENOMIC DNA]</scope>
    <source>
        <strain evidence="2 3">SS33</strain>
    </source>
</reference>
<gene>
    <name evidence="2" type="ORF">E2L08_04765</name>
</gene>
<keyword evidence="1" id="KW-1133">Transmembrane helix</keyword>
<feature type="transmembrane region" description="Helical" evidence="1">
    <location>
        <begin position="41"/>
        <end position="58"/>
    </location>
</feature>
<evidence type="ECO:0000256" key="1">
    <source>
        <dbReference type="SAM" id="Phobius"/>
    </source>
</evidence>
<dbReference type="RefSeq" id="WP_133395915.1">
    <property type="nucleotide sequence ID" value="NZ_SNAA01000003.1"/>
</dbReference>
<dbReference type="EMBL" id="SNAA01000003">
    <property type="protein sequence ID" value="TDL81966.1"/>
    <property type="molecule type" value="Genomic_DNA"/>
</dbReference>
<dbReference type="Proteomes" id="UP000295701">
    <property type="component" value="Unassembled WGS sequence"/>
</dbReference>
<feature type="transmembrane region" description="Helical" evidence="1">
    <location>
        <begin position="212"/>
        <end position="233"/>
    </location>
</feature>
<evidence type="ECO:0000313" key="2">
    <source>
        <dbReference type="EMBL" id="TDL81966.1"/>
    </source>
</evidence>
<feature type="transmembrane region" description="Helical" evidence="1">
    <location>
        <begin position="183"/>
        <end position="200"/>
    </location>
</feature>
<name>A0A4R6AJP8_9RHOB</name>
<dbReference type="AlphaFoldDB" id="A0A4R6AJP8"/>
<organism evidence="2 3">
    <name type="scientific">Palleronia sediminis</name>
    <dbReference type="NCBI Taxonomy" id="2547833"/>
    <lineage>
        <taxon>Bacteria</taxon>
        <taxon>Pseudomonadati</taxon>
        <taxon>Pseudomonadota</taxon>
        <taxon>Alphaproteobacteria</taxon>
        <taxon>Rhodobacterales</taxon>
        <taxon>Roseobacteraceae</taxon>
        <taxon>Palleronia</taxon>
    </lineage>
</organism>
<protein>
    <submittedName>
        <fullName evidence="2">Divalent cation transporter</fullName>
    </submittedName>
</protein>
<feature type="transmembrane region" description="Helical" evidence="1">
    <location>
        <begin position="65"/>
        <end position="84"/>
    </location>
</feature>